<dbReference type="InterPro" id="IPR001249">
    <property type="entry name" value="AcCoA_biotinCC"/>
</dbReference>
<dbReference type="InterPro" id="IPR000089">
    <property type="entry name" value="Biotin_lipoyl"/>
</dbReference>
<dbReference type="Gene3D" id="2.40.50.100">
    <property type="match status" value="1"/>
</dbReference>
<comment type="function">
    <text evidence="1 4">This protein is a component of the acetyl coenzyme A carboxylase complex; first, biotin carboxylase catalyzes the carboxylation of the carrier protein and then the transcarboxylase transfers the carboxyl group to form malonyl-CoA.</text>
</comment>
<gene>
    <name evidence="6" type="primary">accB</name>
    <name evidence="6" type="ORF">V7x_16520</name>
</gene>
<organism evidence="6 7">
    <name type="scientific">Crateriforma conspicua</name>
    <dbReference type="NCBI Taxonomy" id="2527996"/>
    <lineage>
        <taxon>Bacteria</taxon>
        <taxon>Pseudomonadati</taxon>
        <taxon>Planctomycetota</taxon>
        <taxon>Planctomycetia</taxon>
        <taxon>Planctomycetales</taxon>
        <taxon>Planctomycetaceae</taxon>
        <taxon>Crateriforma</taxon>
    </lineage>
</organism>
<keyword evidence="4" id="KW-0276">Fatty acid metabolism</keyword>
<name>A0A5C6FWQ5_9PLAN</name>
<dbReference type="InterPro" id="IPR011053">
    <property type="entry name" value="Single_hybrid_motif"/>
</dbReference>
<evidence type="ECO:0000256" key="2">
    <source>
        <dbReference type="ARBA" id="ARBA00017562"/>
    </source>
</evidence>
<proteinExistence type="predicted"/>
<dbReference type="PROSITE" id="PS50968">
    <property type="entry name" value="BIOTINYL_LIPOYL"/>
    <property type="match status" value="1"/>
</dbReference>
<dbReference type="EMBL" id="SJPZ01000001">
    <property type="protein sequence ID" value="TWU66095.1"/>
    <property type="molecule type" value="Genomic_DNA"/>
</dbReference>
<dbReference type="Proteomes" id="UP000316476">
    <property type="component" value="Unassembled WGS sequence"/>
</dbReference>
<evidence type="ECO:0000256" key="4">
    <source>
        <dbReference type="RuleBase" id="RU364072"/>
    </source>
</evidence>
<dbReference type="GO" id="GO:0003989">
    <property type="term" value="F:acetyl-CoA carboxylase activity"/>
    <property type="evidence" value="ECO:0007669"/>
    <property type="project" value="InterPro"/>
</dbReference>
<dbReference type="PRINTS" id="PR01071">
    <property type="entry name" value="ACOABIOTINCC"/>
</dbReference>
<evidence type="ECO:0000256" key="3">
    <source>
        <dbReference type="ARBA" id="ARBA00023267"/>
    </source>
</evidence>
<keyword evidence="4" id="KW-0443">Lipid metabolism</keyword>
<dbReference type="GO" id="GO:0006633">
    <property type="term" value="P:fatty acid biosynthetic process"/>
    <property type="evidence" value="ECO:0007669"/>
    <property type="project" value="UniProtKB-UniPathway"/>
</dbReference>
<dbReference type="SUPFAM" id="SSF51230">
    <property type="entry name" value="Single hybrid motif"/>
    <property type="match status" value="1"/>
</dbReference>
<protein>
    <recommendedName>
        <fullName evidence="2 4">Biotin carboxyl carrier protein of acetyl-CoA carboxylase</fullName>
    </recommendedName>
</protein>
<comment type="pathway">
    <text evidence="4">Lipid metabolism; fatty acid biosynthesis.</text>
</comment>
<dbReference type="Pfam" id="PF00364">
    <property type="entry name" value="Biotin_lipoyl"/>
    <property type="match status" value="1"/>
</dbReference>
<evidence type="ECO:0000259" key="5">
    <source>
        <dbReference type="PROSITE" id="PS50968"/>
    </source>
</evidence>
<evidence type="ECO:0000256" key="1">
    <source>
        <dbReference type="ARBA" id="ARBA00003761"/>
    </source>
</evidence>
<reference evidence="6 7" key="1">
    <citation type="submission" date="2019-02" db="EMBL/GenBank/DDBJ databases">
        <title>Deep-cultivation of Planctomycetes and their phenomic and genomic characterization uncovers novel biology.</title>
        <authorList>
            <person name="Wiegand S."/>
            <person name="Jogler M."/>
            <person name="Boedeker C."/>
            <person name="Pinto D."/>
            <person name="Vollmers J."/>
            <person name="Rivas-Marin E."/>
            <person name="Kohn T."/>
            <person name="Peeters S.H."/>
            <person name="Heuer A."/>
            <person name="Rast P."/>
            <person name="Oberbeckmann S."/>
            <person name="Bunk B."/>
            <person name="Jeske O."/>
            <person name="Meyerdierks A."/>
            <person name="Storesund J.E."/>
            <person name="Kallscheuer N."/>
            <person name="Luecker S."/>
            <person name="Lage O.M."/>
            <person name="Pohl T."/>
            <person name="Merkel B.J."/>
            <person name="Hornburger P."/>
            <person name="Mueller R.-W."/>
            <person name="Bruemmer F."/>
            <person name="Labrenz M."/>
            <person name="Spormann A.M."/>
            <person name="Op Den Camp H."/>
            <person name="Overmann J."/>
            <person name="Amann R."/>
            <person name="Jetten M.S.M."/>
            <person name="Mascher T."/>
            <person name="Medema M.H."/>
            <person name="Devos D.P."/>
            <person name="Kaster A.-K."/>
            <person name="Ovreas L."/>
            <person name="Rohde M."/>
            <person name="Galperin M.Y."/>
            <person name="Jogler C."/>
        </authorList>
    </citation>
    <scope>NUCLEOTIDE SEQUENCE [LARGE SCALE GENOMIC DNA]</scope>
    <source>
        <strain evidence="6 7">V7</strain>
    </source>
</reference>
<dbReference type="OrthoDB" id="9811735at2"/>
<evidence type="ECO:0000313" key="6">
    <source>
        <dbReference type="EMBL" id="TWU66095.1"/>
    </source>
</evidence>
<dbReference type="NCBIfam" id="TIGR00531">
    <property type="entry name" value="BCCP"/>
    <property type="match status" value="1"/>
</dbReference>
<dbReference type="InterPro" id="IPR050709">
    <property type="entry name" value="Biotin_Carboxyl_Carrier/Decarb"/>
</dbReference>
<keyword evidence="3 4" id="KW-0092">Biotin</keyword>
<dbReference type="RefSeq" id="WP_146412645.1">
    <property type="nucleotide sequence ID" value="NZ_SJPZ01000001.1"/>
</dbReference>
<keyword evidence="4" id="KW-0275">Fatty acid biosynthesis</keyword>
<evidence type="ECO:0000313" key="7">
    <source>
        <dbReference type="Proteomes" id="UP000316476"/>
    </source>
</evidence>
<keyword evidence="4" id="KW-0444">Lipid biosynthesis</keyword>
<accession>A0A5C6FWQ5</accession>
<dbReference type="GO" id="GO:0009317">
    <property type="term" value="C:acetyl-CoA carboxylase complex"/>
    <property type="evidence" value="ECO:0007669"/>
    <property type="project" value="InterPro"/>
</dbReference>
<comment type="caution">
    <text evidence="6">The sequence shown here is derived from an EMBL/GenBank/DDBJ whole genome shotgun (WGS) entry which is preliminary data.</text>
</comment>
<sequence length="158" mass="16579">MSKGEKSNTGVFDIDRIRQIVQLMEQHELGEVDLQQGDEKIKLCRGAAPAAVPVAAPAPVAAAPAAAPADASADTSGTITINAPMVGTFYSRPNPESEAFVKVGTVVSPDTVCCIVEAMKVFNEIPAECSGKIVEVLAQDQQAVDFGKPLFRVQPLDG</sequence>
<dbReference type="PANTHER" id="PTHR45266">
    <property type="entry name" value="OXALOACETATE DECARBOXYLASE ALPHA CHAIN"/>
    <property type="match status" value="1"/>
</dbReference>
<dbReference type="CDD" id="cd06850">
    <property type="entry name" value="biotinyl_domain"/>
    <property type="match status" value="1"/>
</dbReference>
<dbReference type="UniPathway" id="UPA00094"/>
<dbReference type="PANTHER" id="PTHR45266:SF3">
    <property type="entry name" value="OXALOACETATE DECARBOXYLASE ALPHA CHAIN"/>
    <property type="match status" value="1"/>
</dbReference>
<feature type="domain" description="Lipoyl-binding" evidence="5">
    <location>
        <begin position="78"/>
        <end position="154"/>
    </location>
</feature>
<dbReference type="AlphaFoldDB" id="A0A5C6FWQ5"/>